<name>A0A0E9Q5G4_ANGAN</name>
<organism evidence="1">
    <name type="scientific">Anguilla anguilla</name>
    <name type="common">European freshwater eel</name>
    <name type="synonym">Muraena anguilla</name>
    <dbReference type="NCBI Taxonomy" id="7936"/>
    <lineage>
        <taxon>Eukaryota</taxon>
        <taxon>Metazoa</taxon>
        <taxon>Chordata</taxon>
        <taxon>Craniata</taxon>
        <taxon>Vertebrata</taxon>
        <taxon>Euteleostomi</taxon>
        <taxon>Actinopterygii</taxon>
        <taxon>Neopterygii</taxon>
        <taxon>Teleostei</taxon>
        <taxon>Anguilliformes</taxon>
        <taxon>Anguillidae</taxon>
        <taxon>Anguilla</taxon>
    </lineage>
</organism>
<protein>
    <submittedName>
        <fullName evidence="1">Uncharacterized protein</fullName>
    </submittedName>
</protein>
<evidence type="ECO:0000313" key="1">
    <source>
        <dbReference type="EMBL" id="JAH12146.1"/>
    </source>
</evidence>
<dbReference type="AlphaFoldDB" id="A0A0E9Q5G4"/>
<dbReference type="EMBL" id="GBXM01096431">
    <property type="protein sequence ID" value="JAH12146.1"/>
    <property type="molecule type" value="Transcribed_RNA"/>
</dbReference>
<reference evidence="1" key="2">
    <citation type="journal article" date="2015" name="Fish Shellfish Immunol.">
        <title>Early steps in the European eel (Anguilla anguilla)-Vibrio vulnificus interaction in the gills: Role of the RtxA13 toxin.</title>
        <authorList>
            <person name="Callol A."/>
            <person name="Pajuelo D."/>
            <person name="Ebbesson L."/>
            <person name="Teles M."/>
            <person name="MacKenzie S."/>
            <person name="Amaro C."/>
        </authorList>
    </citation>
    <scope>NUCLEOTIDE SEQUENCE</scope>
</reference>
<accession>A0A0E9Q5G4</accession>
<reference evidence="1" key="1">
    <citation type="submission" date="2014-11" db="EMBL/GenBank/DDBJ databases">
        <authorList>
            <person name="Amaro Gonzalez C."/>
        </authorList>
    </citation>
    <scope>NUCLEOTIDE SEQUENCE</scope>
</reference>
<proteinExistence type="predicted"/>
<sequence length="25" mass="2911">MEVHPILKVPIVCNNNNIYTEGRTR</sequence>